<feature type="region of interest" description="Disordered" evidence="1">
    <location>
        <begin position="24"/>
        <end position="61"/>
    </location>
</feature>
<proteinExistence type="predicted"/>
<keyword evidence="3" id="KW-1185">Reference proteome</keyword>
<dbReference type="Proteomes" id="UP000053105">
    <property type="component" value="Unassembled WGS sequence"/>
</dbReference>
<gene>
    <name evidence="2" type="ORF">WN51_06525</name>
</gene>
<sequence length="360" mass="40867">MLRVRDLCTVSVKQELIARLTTNDPAGSWMHGHGSNMNSVGANEDTDVSENSPSTSEEVNDSQVVNILLNKRAESRKCREGDLRALHDPGQNVLWTVRDVKIDRKRSSGAWEWISRGGLARSRLPPEEQQLEILVSAFTRRNKRTSLGISMHSCESQAGSAALFHSRGYSHTPMTLGALNSRHCPPAGPDRYTERNESEKRHRARRSCHFFDSLDQVDEAIKCTCAVYERRIKFAYFSKKYMQNSESISHTFCSLRVDTFDVACFFLFHEEEATLRHKQCVERETSTAFGMVPDGFPIEQGVNWSVYGCSPKIFELHKLGLGVSFDCAIRKEPTLSKRKFAKFSIKGYFPHTHDEKVINV</sequence>
<reference evidence="2 3" key="1">
    <citation type="submission" date="2015-07" db="EMBL/GenBank/DDBJ databases">
        <title>The genome of Melipona quadrifasciata.</title>
        <authorList>
            <person name="Pan H."/>
            <person name="Kapheim K."/>
        </authorList>
    </citation>
    <scope>NUCLEOTIDE SEQUENCE [LARGE SCALE GENOMIC DNA]</scope>
    <source>
        <strain evidence="2">0111107301</strain>
        <tissue evidence="2">Whole body</tissue>
    </source>
</reference>
<evidence type="ECO:0000313" key="3">
    <source>
        <dbReference type="Proteomes" id="UP000053105"/>
    </source>
</evidence>
<protein>
    <submittedName>
        <fullName evidence="2">Uncharacterized protein</fullName>
    </submittedName>
</protein>
<name>A0A0M8ZSG3_9HYME</name>
<dbReference type="OrthoDB" id="10669108at2759"/>
<accession>A0A0M8ZSG3</accession>
<organism evidence="2 3">
    <name type="scientific">Melipona quadrifasciata</name>
    <dbReference type="NCBI Taxonomy" id="166423"/>
    <lineage>
        <taxon>Eukaryota</taxon>
        <taxon>Metazoa</taxon>
        <taxon>Ecdysozoa</taxon>
        <taxon>Arthropoda</taxon>
        <taxon>Hexapoda</taxon>
        <taxon>Insecta</taxon>
        <taxon>Pterygota</taxon>
        <taxon>Neoptera</taxon>
        <taxon>Endopterygota</taxon>
        <taxon>Hymenoptera</taxon>
        <taxon>Apocrita</taxon>
        <taxon>Aculeata</taxon>
        <taxon>Apoidea</taxon>
        <taxon>Anthophila</taxon>
        <taxon>Apidae</taxon>
        <taxon>Melipona</taxon>
    </lineage>
</organism>
<dbReference type="AlphaFoldDB" id="A0A0M8ZSG3"/>
<dbReference type="EMBL" id="KQ435904">
    <property type="protein sequence ID" value="KOX69046.1"/>
    <property type="molecule type" value="Genomic_DNA"/>
</dbReference>
<evidence type="ECO:0000313" key="2">
    <source>
        <dbReference type="EMBL" id="KOX69046.1"/>
    </source>
</evidence>
<feature type="compositionally biased region" description="Polar residues" evidence="1">
    <location>
        <begin position="49"/>
        <end position="61"/>
    </location>
</feature>
<evidence type="ECO:0000256" key="1">
    <source>
        <dbReference type="SAM" id="MobiDB-lite"/>
    </source>
</evidence>